<dbReference type="Pfam" id="PF11741">
    <property type="entry name" value="AMIN"/>
    <property type="match status" value="1"/>
</dbReference>
<keyword evidence="2 8" id="KW-0813">Transport</keyword>
<dbReference type="Gene3D" id="3.30.1370.120">
    <property type="match status" value="1"/>
</dbReference>
<dbReference type="Pfam" id="PF00263">
    <property type="entry name" value="Secretin"/>
    <property type="match status" value="1"/>
</dbReference>
<evidence type="ECO:0000256" key="8">
    <source>
        <dbReference type="RuleBase" id="RU004004"/>
    </source>
</evidence>
<evidence type="ECO:0000313" key="12">
    <source>
        <dbReference type="Proteomes" id="UP000268033"/>
    </source>
</evidence>
<evidence type="ECO:0000256" key="5">
    <source>
        <dbReference type="ARBA" id="ARBA00023136"/>
    </source>
</evidence>
<dbReference type="InterPro" id="IPR005644">
    <property type="entry name" value="NolW-like"/>
</dbReference>
<name>A0A3N1P941_9GAMM</name>
<dbReference type="NCBIfam" id="TIGR02515">
    <property type="entry name" value="IV_pilus_PilQ"/>
    <property type="match status" value="1"/>
</dbReference>
<evidence type="ECO:0000256" key="9">
    <source>
        <dbReference type="SAM" id="SignalP"/>
    </source>
</evidence>
<dbReference type="InterPro" id="IPR038591">
    <property type="entry name" value="NolW-like_sf"/>
</dbReference>
<dbReference type="InterPro" id="IPR051808">
    <property type="entry name" value="Type_IV_pilus_biogenesis"/>
</dbReference>
<sequence>MNACKSPRTPAFSVWRRAKQIALGLLLAMPVAQALATSLVDVKENTLGRQGIELEFVMDGDFIEPRTRISYNPAELYIDFRGVDSKLAMSELAVAAGGLDKITTTHINDGVRAVLHLDKLMSYQTKRVDNRYVVSLGQAIAGGSEEGDGKQINAIKAIDFRRGKDDEGKMLVFMQNTSAAVDVHQQGPRIVAEFLNTAIPDKLIYQLDVTDFGTPVQNIETFRDGDKTRIVIKPTGNFTFKYQQANNLFSLEVLPKKETAKEKEKASYDGKRISLNFQDIPVRTVLQIIADYNNFNLVTSDTVNGNITLRLDGVPWDQALDIVLKVKGLGKRVDGNILMVAPADELTAREAQELEAQNKVQTLVPLFSEFIQINYAKAKDLADLLKSSEASLLSERGTVTIDERTNTLLVQDTEDKLKEIKNLIKVLDVPVKQVLIESRIVTVKDSVVEDLGVRLGFTDANGSNGVSGTLEGANGAANGGSSSVDLADRLNVNLPAGAENAASIGFHIAKLADGKLLDLELSALEQENKGEIISNPRLTTANQKAAYIEQGTEIPYVQSTSSGATSVTFKKAVLSLQVTPQITPDNKIILDLVITEDTRGDTVQTATGSAVAIDTKEIGTQVLVDNGETIVLGGIFQQERSKVVYKVPLLGDIPGLGWLFRNTSDSNVKSELLIFVTPRIVTEDLD</sequence>
<dbReference type="PANTHER" id="PTHR30604">
    <property type="entry name" value="PROTEIN TRANSPORT PROTEIN HOFQ"/>
    <property type="match status" value="1"/>
</dbReference>
<dbReference type="EMBL" id="RJUL01000008">
    <property type="protein sequence ID" value="ROQ23300.1"/>
    <property type="molecule type" value="Genomic_DNA"/>
</dbReference>
<comment type="subcellular location">
    <subcellularLocation>
        <location evidence="8">Cell outer membrane</location>
    </subcellularLocation>
    <subcellularLocation>
        <location evidence="1">Membrane</location>
    </subcellularLocation>
</comment>
<dbReference type="Pfam" id="PF03958">
    <property type="entry name" value="Secretin_N"/>
    <property type="match status" value="1"/>
</dbReference>
<evidence type="ECO:0000256" key="7">
    <source>
        <dbReference type="RuleBase" id="RU004003"/>
    </source>
</evidence>
<keyword evidence="12" id="KW-1185">Reference proteome</keyword>
<dbReference type="InterPro" id="IPR013355">
    <property type="entry name" value="Pilus_4_PilQ"/>
</dbReference>
<dbReference type="AlphaFoldDB" id="A0A3N1P941"/>
<evidence type="ECO:0000256" key="6">
    <source>
        <dbReference type="ARBA" id="ARBA00023237"/>
    </source>
</evidence>
<gene>
    <name evidence="11" type="ORF">EDC28_10838</name>
</gene>
<dbReference type="GO" id="GO:0009306">
    <property type="term" value="P:protein secretion"/>
    <property type="evidence" value="ECO:0007669"/>
    <property type="project" value="InterPro"/>
</dbReference>
<evidence type="ECO:0000259" key="10">
    <source>
        <dbReference type="SMART" id="SM00965"/>
    </source>
</evidence>
<dbReference type="GO" id="GO:0009279">
    <property type="term" value="C:cell outer membrane"/>
    <property type="evidence" value="ECO:0007669"/>
    <property type="project" value="UniProtKB-SubCell"/>
</dbReference>
<accession>A0A3N1P941</accession>
<dbReference type="SMART" id="SM00965">
    <property type="entry name" value="STN"/>
    <property type="match status" value="1"/>
</dbReference>
<comment type="similarity">
    <text evidence="7">Belongs to the bacterial secretin family.</text>
</comment>
<organism evidence="11 12">
    <name type="scientific">Gallaecimonas pentaromativorans</name>
    <dbReference type="NCBI Taxonomy" id="584787"/>
    <lineage>
        <taxon>Bacteria</taxon>
        <taxon>Pseudomonadati</taxon>
        <taxon>Pseudomonadota</taxon>
        <taxon>Gammaproteobacteria</taxon>
        <taxon>Enterobacterales</taxon>
        <taxon>Gallaecimonadaceae</taxon>
        <taxon>Gallaecimonas</taxon>
    </lineage>
</organism>
<dbReference type="STRING" id="584787.GCA_001247655_03752"/>
<evidence type="ECO:0000256" key="2">
    <source>
        <dbReference type="ARBA" id="ARBA00022448"/>
    </source>
</evidence>
<dbReference type="InterPro" id="IPR021731">
    <property type="entry name" value="AMIN_dom"/>
</dbReference>
<dbReference type="Proteomes" id="UP000268033">
    <property type="component" value="Unassembled WGS sequence"/>
</dbReference>
<keyword evidence="4" id="KW-0653">Protein transport</keyword>
<dbReference type="Gene3D" id="3.30.1370.130">
    <property type="match status" value="1"/>
</dbReference>
<evidence type="ECO:0000256" key="4">
    <source>
        <dbReference type="ARBA" id="ARBA00022927"/>
    </source>
</evidence>
<evidence type="ECO:0000256" key="1">
    <source>
        <dbReference type="ARBA" id="ARBA00004370"/>
    </source>
</evidence>
<dbReference type="InterPro" id="IPR004846">
    <property type="entry name" value="T2SS/T3SS_dom"/>
</dbReference>
<feature type="chain" id="PRO_5018074649" evidence="9">
    <location>
        <begin position="35"/>
        <end position="686"/>
    </location>
</feature>
<dbReference type="PANTHER" id="PTHR30604:SF1">
    <property type="entry name" value="DNA UTILIZATION PROTEIN HOFQ"/>
    <property type="match status" value="1"/>
</dbReference>
<dbReference type="RefSeq" id="WP_123422129.1">
    <property type="nucleotide sequence ID" value="NZ_JBLXAC010000020.1"/>
</dbReference>
<keyword evidence="5" id="KW-0472">Membrane</keyword>
<evidence type="ECO:0000256" key="3">
    <source>
        <dbReference type="ARBA" id="ARBA00022729"/>
    </source>
</evidence>
<keyword evidence="3 9" id="KW-0732">Signal</keyword>
<dbReference type="Gene3D" id="2.60.40.3470">
    <property type="match status" value="1"/>
</dbReference>
<dbReference type="PRINTS" id="PR00811">
    <property type="entry name" value="BCTERIALGSPD"/>
</dbReference>
<evidence type="ECO:0000313" key="11">
    <source>
        <dbReference type="EMBL" id="ROQ23300.1"/>
    </source>
</evidence>
<dbReference type="Pfam" id="PF07660">
    <property type="entry name" value="STN"/>
    <property type="match status" value="1"/>
</dbReference>
<keyword evidence="6" id="KW-0998">Cell outer membrane</keyword>
<comment type="caution">
    <text evidence="11">The sequence shown here is derived from an EMBL/GenBank/DDBJ whole genome shotgun (WGS) entry which is preliminary data.</text>
</comment>
<dbReference type="InterPro" id="IPR011662">
    <property type="entry name" value="Secretin/TonB_short_N"/>
</dbReference>
<reference evidence="11 12" key="1">
    <citation type="submission" date="2018-11" db="EMBL/GenBank/DDBJ databases">
        <title>Genomic Encyclopedia of Type Strains, Phase IV (KMG-IV): sequencing the most valuable type-strain genomes for metagenomic binning, comparative biology and taxonomic classification.</title>
        <authorList>
            <person name="Goeker M."/>
        </authorList>
    </citation>
    <scope>NUCLEOTIDE SEQUENCE [LARGE SCALE GENOMIC DNA]</scope>
    <source>
        <strain evidence="11 12">DSM 21945</strain>
    </source>
</reference>
<feature type="domain" description="Secretin/TonB short N-terminal" evidence="10">
    <location>
        <begin position="295"/>
        <end position="343"/>
    </location>
</feature>
<dbReference type="FunFam" id="3.30.1370.130:FF:000001">
    <property type="entry name" value="Type IV pilus secretin PilQ"/>
    <property type="match status" value="1"/>
</dbReference>
<proteinExistence type="inferred from homology"/>
<protein>
    <submittedName>
        <fullName evidence="11">Type IV pilus assembly protein PilQ</fullName>
    </submittedName>
</protein>
<dbReference type="InterPro" id="IPR001775">
    <property type="entry name" value="GspD/PilQ"/>
</dbReference>
<feature type="signal peptide" evidence="9">
    <location>
        <begin position="1"/>
        <end position="34"/>
    </location>
</feature>